<dbReference type="PROSITE" id="PS50850">
    <property type="entry name" value="MFS"/>
    <property type="match status" value="1"/>
</dbReference>
<dbReference type="GO" id="GO:0005886">
    <property type="term" value="C:plasma membrane"/>
    <property type="evidence" value="ECO:0007669"/>
    <property type="project" value="UniProtKB-SubCell"/>
</dbReference>
<sequence length="459" mass="48880">MIYREINPPNHGKLMRDISLDDAASSTSSTSSTLAPNAPQITSQQGGRAVLAAIIGNWLEVFDFTVYGFFAVTIGKLYFPATDPTTSLLLSVATFAVGFFTRPLGSVLLGVYADRHGRKAALNLTIALMALSTLAIACTPTYAQIGIAAPLIVVIGRLLQGFSQGGEFGAATTTLVELGSNTRRGLRASWQLSSQGGAALLGAGTATLLTTFISTDAMGIWGWRIPFLMGALIAPIGIYLRRVMPDDSADNCMHVGPSVLLEVLQHKKTVLLVMLTVMGGTVSTYILTFYMPTYAVHSLGMPQNLSMRIGVGSGLTLLLSAPLFGAWSDRIGRRKTPIIVGRLMLAIALWPAFWLFNCFPVLPVVIPLMVFMLLCYSMGSATEFALMSESFPRRIRVTGISIAYALAVTLFGGTAQLVVTALIRMTGSNLAPAGYVSASLLISLIAVTKLKETANTPLD</sequence>
<accession>A0A242MAI0</accession>
<dbReference type="PANTHER" id="PTHR43528:SF3">
    <property type="entry name" value="CITRATE-PROTON SYMPORTER"/>
    <property type="match status" value="1"/>
</dbReference>
<evidence type="ECO:0000256" key="4">
    <source>
        <dbReference type="ARBA" id="ARBA00022692"/>
    </source>
</evidence>
<evidence type="ECO:0000259" key="9">
    <source>
        <dbReference type="PROSITE" id="PS50850"/>
    </source>
</evidence>
<feature type="transmembrane region" description="Helical" evidence="8">
    <location>
        <begin position="402"/>
        <end position="423"/>
    </location>
</feature>
<keyword evidence="5" id="KW-0769">Symport</keyword>
<dbReference type="PANTHER" id="PTHR43528">
    <property type="entry name" value="ALPHA-KETOGLUTARATE PERMEASE"/>
    <property type="match status" value="1"/>
</dbReference>
<evidence type="ECO:0000256" key="7">
    <source>
        <dbReference type="ARBA" id="ARBA00023136"/>
    </source>
</evidence>
<dbReference type="Gene3D" id="1.20.1250.20">
    <property type="entry name" value="MFS general substrate transporter like domains"/>
    <property type="match status" value="1"/>
</dbReference>
<evidence type="ECO:0000256" key="2">
    <source>
        <dbReference type="ARBA" id="ARBA00022448"/>
    </source>
</evidence>
<name>A0A242MAI0_CABSO</name>
<comment type="caution">
    <text evidence="10">The sequence shown here is derived from an EMBL/GenBank/DDBJ whole genome shotgun (WGS) entry which is preliminary data.</text>
</comment>
<feature type="transmembrane region" description="Helical" evidence="8">
    <location>
        <begin position="429"/>
        <end position="447"/>
    </location>
</feature>
<protein>
    <submittedName>
        <fullName evidence="10">Dicarboxylic acid transporter PcaT</fullName>
    </submittedName>
</protein>
<evidence type="ECO:0000256" key="3">
    <source>
        <dbReference type="ARBA" id="ARBA00022475"/>
    </source>
</evidence>
<keyword evidence="4 8" id="KW-0812">Transmembrane</keyword>
<dbReference type="Pfam" id="PF07690">
    <property type="entry name" value="MFS_1"/>
    <property type="match status" value="1"/>
</dbReference>
<evidence type="ECO:0000256" key="6">
    <source>
        <dbReference type="ARBA" id="ARBA00022989"/>
    </source>
</evidence>
<evidence type="ECO:0000256" key="5">
    <source>
        <dbReference type="ARBA" id="ARBA00022847"/>
    </source>
</evidence>
<feature type="transmembrane region" description="Helical" evidence="8">
    <location>
        <begin position="270"/>
        <end position="293"/>
    </location>
</feature>
<feature type="transmembrane region" description="Helical" evidence="8">
    <location>
        <begin position="220"/>
        <end position="240"/>
    </location>
</feature>
<keyword evidence="6 8" id="KW-1133">Transmembrane helix</keyword>
<dbReference type="AlphaFoldDB" id="A0A242MAI0"/>
<dbReference type="FunFam" id="1.20.1250.20:FF:000001">
    <property type="entry name" value="Dicarboxylate MFS transporter"/>
    <property type="match status" value="1"/>
</dbReference>
<feature type="transmembrane region" description="Helical" evidence="8">
    <location>
        <begin position="120"/>
        <end position="136"/>
    </location>
</feature>
<evidence type="ECO:0000256" key="1">
    <source>
        <dbReference type="ARBA" id="ARBA00004651"/>
    </source>
</evidence>
<keyword evidence="3" id="KW-1003">Cell membrane</keyword>
<evidence type="ECO:0000313" key="10">
    <source>
        <dbReference type="EMBL" id="OTP67704.1"/>
    </source>
</evidence>
<dbReference type="Proteomes" id="UP000195221">
    <property type="component" value="Unassembled WGS sequence"/>
</dbReference>
<keyword evidence="2" id="KW-0813">Transport</keyword>
<evidence type="ECO:0000313" key="11">
    <source>
        <dbReference type="Proteomes" id="UP000195221"/>
    </source>
</evidence>
<dbReference type="InterPro" id="IPR011701">
    <property type="entry name" value="MFS"/>
</dbReference>
<organism evidence="10 11">
    <name type="scientific">Caballeronia sordidicola</name>
    <name type="common">Burkholderia sordidicola</name>
    <dbReference type="NCBI Taxonomy" id="196367"/>
    <lineage>
        <taxon>Bacteria</taxon>
        <taxon>Pseudomonadati</taxon>
        <taxon>Pseudomonadota</taxon>
        <taxon>Betaproteobacteria</taxon>
        <taxon>Burkholderiales</taxon>
        <taxon>Burkholderiaceae</taxon>
        <taxon>Caballeronia</taxon>
    </lineage>
</organism>
<gene>
    <name evidence="10" type="ORF">PAMC26577_35985</name>
</gene>
<dbReference type="InterPro" id="IPR020846">
    <property type="entry name" value="MFS_dom"/>
</dbReference>
<feature type="transmembrane region" description="Helical" evidence="8">
    <location>
        <begin position="305"/>
        <end position="327"/>
    </location>
</feature>
<proteinExistence type="predicted"/>
<dbReference type="EMBL" id="NBTZ01000150">
    <property type="protein sequence ID" value="OTP67704.1"/>
    <property type="molecule type" value="Genomic_DNA"/>
</dbReference>
<feature type="domain" description="Major facilitator superfamily (MFS) profile" evidence="9">
    <location>
        <begin position="49"/>
        <end position="451"/>
    </location>
</feature>
<evidence type="ECO:0000256" key="8">
    <source>
        <dbReference type="SAM" id="Phobius"/>
    </source>
</evidence>
<dbReference type="InterPro" id="IPR051084">
    <property type="entry name" value="H+-coupled_symporters"/>
</dbReference>
<comment type="subcellular location">
    <subcellularLocation>
        <location evidence="1">Cell membrane</location>
        <topology evidence="1">Multi-pass membrane protein</topology>
    </subcellularLocation>
</comment>
<dbReference type="GO" id="GO:0015293">
    <property type="term" value="F:symporter activity"/>
    <property type="evidence" value="ECO:0007669"/>
    <property type="project" value="UniProtKB-KW"/>
</dbReference>
<dbReference type="InterPro" id="IPR036259">
    <property type="entry name" value="MFS_trans_sf"/>
</dbReference>
<reference evidence="10 11" key="1">
    <citation type="submission" date="2017-03" db="EMBL/GenBank/DDBJ databases">
        <title>Genome analysis of strain PAMC 26577.</title>
        <authorList>
            <person name="Oh H.-M."/>
            <person name="Yang J.-A."/>
        </authorList>
    </citation>
    <scope>NUCLEOTIDE SEQUENCE [LARGE SCALE GENOMIC DNA]</scope>
    <source>
        <strain evidence="10 11">PAMC 26577</strain>
    </source>
</reference>
<feature type="transmembrane region" description="Helical" evidence="8">
    <location>
        <begin position="90"/>
        <end position="113"/>
    </location>
</feature>
<dbReference type="SUPFAM" id="SSF103473">
    <property type="entry name" value="MFS general substrate transporter"/>
    <property type="match status" value="1"/>
</dbReference>
<keyword evidence="7 8" id="KW-0472">Membrane</keyword>
<feature type="transmembrane region" description="Helical" evidence="8">
    <location>
        <begin position="49"/>
        <end position="70"/>
    </location>
</feature>